<gene>
    <name evidence="3" type="ORF">L0C25_05320</name>
</gene>
<feature type="compositionally biased region" description="Basic and acidic residues" evidence="1">
    <location>
        <begin position="1"/>
        <end position="13"/>
    </location>
</feature>
<feature type="domain" description="Xylose isomerase-like TIM barrel" evidence="2">
    <location>
        <begin position="100"/>
        <end position="343"/>
    </location>
</feature>
<dbReference type="Pfam" id="PF01261">
    <property type="entry name" value="AP_endonuc_2"/>
    <property type="match status" value="1"/>
</dbReference>
<accession>A0AA46YL40</accession>
<dbReference type="PROSITE" id="PS51318">
    <property type="entry name" value="TAT"/>
    <property type="match status" value="1"/>
</dbReference>
<dbReference type="KEGG" id="sgrg:L0C25_05320"/>
<dbReference type="SUPFAM" id="SSF51658">
    <property type="entry name" value="Xylose isomerase-like"/>
    <property type="match status" value="1"/>
</dbReference>
<dbReference type="PANTHER" id="PTHR12110:SF41">
    <property type="entry name" value="INOSOSE DEHYDRATASE"/>
    <property type="match status" value="1"/>
</dbReference>
<dbReference type="AlphaFoldDB" id="A0AA46YL40"/>
<reference evidence="3" key="1">
    <citation type="submission" date="2022-01" db="EMBL/GenBank/DDBJ databases">
        <title>Nocardioidaceae gen. sp. A5X3R13.</title>
        <authorList>
            <person name="Lopez Marin M.A."/>
            <person name="Uhlik O."/>
        </authorList>
    </citation>
    <scope>NUCLEOTIDE SEQUENCE</scope>
    <source>
        <strain evidence="3">A5X3R13</strain>
    </source>
</reference>
<keyword evidence="4" id="KW-1185">Reference proteome</keyword>
<dbReference type="Gene3D" id="3.20.20.150">
    <property type="entry name" value="Divalent-metal-dependent TIM barrel enzymes"/>
    <property type="match status" value="1"/>
</dbReference>
<dbReference type="RefSeq" id="WP_271635401.1">
    <property type="nucleotide sequence ID" value="NZ_CP094970.1"/>
</dbReference>
<dbReference type="InterPro" id="IPR006311">
    <property type="entry name" value="TAT_signal"/>
</dbReference>
<dbReference type="InterPro" id="IPR013022">
    <property type="entry name" value="Xyl_isomerase-like_TIM-brl"/>
</dbReference>
<dbReference type="InterPro" id="IPR036237">
    <property type="entry name" value="Xyl_isomerase-like_sf"/>
</dbReference>
<dbReference type="GO" id="GO:0016853">
    <property type="term" value="F:isomerase activity"/>
    <property type="evidence" value="ECO:0007669"/>
    <property type="project" value="UniProtKB-KW"/>
</dbReference>
<keyword evidence="3" id="KW-0413">Isomerase</keyword>
<dbReference type="EMBL" id="CP094970">
    <property type="protein sequence ID" value="UYM06495.1"/>
    <property type="molecule type" value="Genomic_DNA"/>
</dbReference>
<evidence type="ECO:0000256" key="1">
    <source>
        <dbReference type="SAM" id="MobiDB-lite"/>
    </source>
</evidence>
<protein>
    <submittedName>
        <fullName evidence="3">Sugar phosphate isomerase/epimerase</fullName>
    </submittedName>
</protein>
<name>A0AA46YL40_9ACTN</name>
<feature type="region of interest" description="Disordered" evidence="1">
    <location>
        <begin position="1"/>
        <end position="21"/>
    </location>
</feature>
<dbReference type="PANTHER" id="PTHR12110">
    <property type="entry name" value="HYDROXYPYRUVATE ISOMERASE"/>
    <property type="match status" value="1"/>
</dbReference>
<proteinExistence type="predicted"/>
<dbReference type="InterPro" id="IPR050312">
    <property type="entry name" value="IolE/XylAMocC-like"/>
</dbReference>
<evidence type="ECO:0000259" key="2">
    <source>
        <dbReference type="Pfam" id="PF01261"/>
    </source>
</evidence>
<dbReference type="Proteomes" id="UP001164390">
    <property type="component" value="Chromosome"/>
</dbReference>
<evidence type="ECO:0000313" key="4">
    <source>
        <dbReference type="Proteomes" id="UP001164390"/>
    </source>
</evidence>
<evidence type="ECO:0000313" key="3">
    <source>
        <dbReference type="EMBL" id="UYM06495.1"/>
    </source>
</evidence>
<organism evidence="3 4">
    <name type="scientific">Solicola gregarius</name>
    <dbReference type="NCBI Taxonomy" id="2908642"/>
    <lineage>
        <taxon>Bacteria</taxon>
        <taxon>Bacillati</taxon>
        <taxon>Actinomycetota</taxon>
        <taxon>Actinomycetes</taxon>
        <taxon>Propionibacteriales</taxon>
        <taxon>Nocardioidaceae</taxon>
        <taxon>Solicola</taxon>
    </lineage>
</organism>
<sequence>MGEQQHDRVEGGRRSRLSRRRFLGTGAAGAAALPAMGTLTASAQAADKHGGKGRRDLTVAPKRRGIILYTVRDAISRKDRAEQDPDTGRPLRGGFRGVFETLSRIGYREVEFAGYDQGENGPITPRQLRRLLDDNGLVANGNHGSVPGEINAETIAQFEQDLDTAETLGLAHMGTGGDPTSSSYKEDWDKAADVWNFWGERAAARGIKLYTHNHHDAYGFLLDSGPQDDQGRPTRSSGIRKLEYFFDLADPDYVHFEMDIFWAYVAQFRWVDYTDPDGVSRRSIFDPIDVVQAQPHRFPLFHVKDGASNPESDDGYDMVPAGTGDVPLKRLLDVIEQQGFHHPNYEQDNAGGGDEDPSQSFRFAELSYRNIAKWRD</sequence>